<sequence length="199" mass="22235">MRRWLIRGYWPIYGIAALSFVGWLFFSSADNAALHFVFASQWSPQYFALTPFMHASFIHVLFNTLALHFIGGQLLLPILKTRRFVQLFVLAALAGNVANSLLSASPAVGISAAVLGMLACALYSYGRVPVKLLLIHDLLRLRPFPLWTIATFLVALDIVGIVFGWGFFAHWAHLAGFAVGGAFGWVIFRKPQKRRYTVH</sequence>
<comment type="similarity">
    <text evidence="2">Belongs to the peptidase S54 family.</text>
</comment>
<keyword evidence="10" id="KW-1185">Reference proteome</keyword>
<dbReference type="PANTHER" id="PTHR43731">
    <property type="entry name" value="RHOMBOID PROTEASE"/>
    <property type="match status" value="1"/>
</dbReference>
<dbReference type="PANTHER" id="PTHR43731:SF14">
    <property type="entry name" value="PRESENILIN-ASSOCIATED RHOMBOID-LIKE PROTEIN, MITOCHONDRIAL"/>
    <property type="match status" value="1"/>
</dbReference>
<evidence type="ECO:0000256" key="4">
    <source>
        <dbReference type="ARBA" id="ARBA00022801"/>
    </source>
</evidence>
<feature type="transmembrane region" description="Helical" evidence="7">
    <location>
        <begin position="84"/>
        <end position="102"/>
    </location>
</feature>
<feature type="transmembrane region" description="Helical" evidence="7">
    <location>
        <begin position="9"/>
        <end position="26"/>
    </location>
</feature>
<evidence type="ECO:0000256" key="5">
    <source>
        <dbReference type="ARBA" id="ARBA00022989"/>
    </source>
</evidence>
<dbReference type="InterPro" id="IPR035952">
    <property type="entry name" value="Rhomboid-like_sf"/>
</dbReference>
<comment type="caution">
    <text evidence="9">The sequence shown here is derived from an EMBL/GenBank/DDBJ whole genome shotgun (WGS) entry which is preliminary data.</text>
</comment>
<dbReference type="Proteomes" id="UP001168167">
    <property type="component" value="Unassembled WGS sequence"/>
</dbReference>
<dbReference type="InterPro" id="IPR022764">
    <property type="entry name" value="Peptidase_S54_rhomboid_dom"/>
</dbReference>
<proteinExistence type="inferred from homology"/>
<evidence type="ECO:0000256" key="1">
    <source>
        <dbReference type="ARBA" id="ARBA00004141"/>
    </source>
</evidence>
<feature type="transmembrane region" description="Helical" evidence="7">
    <location>
        <begin position="171"/>
        <end position="188"/>
    </location>
</feature>
<keyword evidence="5 7" id="KW-1133">Transmembrane helix</keyword>
<keyword evidence="6 7" id="KW-0472">Membrane</keyword>
<dbReference type="SUPFAM" id="SSF144091">
    <property type="entry name" value="Rhomboid-like"/>
    <property type="match status" value="1"/>
</dbReference>
<gene>
    <name evidence="9" type="ORF">NQX30_02580</name>
</gene>
<feature type="transmembrane region" description="Helical" evidence="7">
    <location>
        <begin position="108"/>
        <end position="125"/>
    </location>
</feature>
<protein>
    <submittedName>
        <fullName evidence="9">Rhomboid family intramembrane serine protease</fullName>
    </submittedName>
</protein>
<dbReference type="EMBL" id="JANQAO010000001">
    <property type="protein sequence ID" value="MDM5147260.1"/>
    <property type="molecule type" value="Genomic_DNA"/>
</dbReference>
<reference evidence="9" key="1">
    <citation type="submission" date="2022-08" db="EMBL/GenBank/DDBJ databases">
        <authorList>
            <person name="Dzunkova M."/>
            <person name="La Clair J."/>
            <person name="Tyml T."/>
            <person name="Doud D."/>
            <person name="Schulz F."/>
            <person name="Piquer S."/>
            <person name="Porcel Sanchis D."/>
            <person name="Osborn A."/>
            <person name="Robinson D."/>
            <person name="Louie K.B."/>
            <person name="Bowen B.P."/>
            <person name="Bowers R."/>
            <person name="Lee J."/>
            <person name="Arnau Llombart V."/>
            <person name="Diaz Villanueva W."/>
            <person name="Gosliner T."/>
            <person name="Northen T."/>
            <person name="Cheng J.-F."/>
            <person name="Burkart M.D."/>
            <person name="Woyke T."/>
        </authorList>
    </citation>
    <scope>NUCLEOTIDE SEQUENCE</scope>
    <source>
        <strain evidence="9">Df01</strain>
    </source>
</reference>
<name>A0ABT7QKQ4_9GAMM</name>
<evidence type="ECO:0000256" key="3">
    <source>
        <dbReference type="ARBA" id="ARBA00022692"/>
    </source>
</evidence>
<reference evidence="9" key="2">
    <citation type="journal article" date="2023" name="Microbiome">
        <title>Synthase-selected sorting approach identifies a beta-lactone synthase in a nudibranch symbiotic bacterium.</title>
        <authorList>
            <person name="Dzunkova M."/>
            <person name="La Clair J.J."/>
            <person name="Tyml T."/>
            <person name="Doud D."/>
            <person name="Schulz F."/>
            <person name="Piquer-Esteban S."/>
            <person name="Porcel Sanchis D."/>
            <person name="Osborn A."/>
            <person name="Robinson D."/>
            <person name="Louie K.B."/>
            <person name="Bowen B.P."/>
            <person name="Bowers R.M."/>
            <person name="Lee J."/>
            <person name="Arnau V."/>
            <person name="Diaz-Villanueva W."/>
            <person name="Stepanauskas R."/>
            <person name="Gosliner T."/>
            <person name="Date S.V."/>
            <person name="Northen T.R."/>
            <person name="Cheng J.F."/>
            <person name="Burkart M.D."/>
            <person name="Woyke T."/>
        </authorList>
    </citation>
    <scope>NUCLEOTIDE SEQUENCE</scope>
    <source>
        <strain evidence="9">Df01</strain>
    </source>
</reference>
<dbReference type="InterPro" id="IPR050925">
    <property type="entry name" value="Rhomboid_protease_S54"/>
</dbReference>
<feature type="transmembrane region" description="Helical" evidence="7">
    <location>
        <begin position="46"/>
        <end position="72"/>
    </location>
</feature>
<dbReference type="GO" id="GO:0008233">
    <property type="term" value="F:peptidase activity"/>
    <property type="evidence" value="ECO:0007669"/>
    <property type="project" value="UniProtKB-KW"/>
</dbReference>
<evidence type="ECO:0000313" key="9">
    <source>
        <dbReference type="EMBL" id="MDM5147260.1"/>
    </source>
</evidence>
<feature type="domain" description="Peptidase S54 rhomboid" evidence="8">
    <location>
        <begin position="48"/>
        <end position="189"/>
    </location>
</feature>
<feature type="transmembrane region" description="Helical" evidence="7">
    <location>
        <begin position="146"/>
        <end position="165"/>
    </location>
</feature>
<evidence type="ECO:0000256" key="6">
    <source>
        <dbReference type="ARBA" id="ARBA00023136"/>
    </source>
</evidence>
<keyword evidence="4" id="KW-0378">Hydrolase</keyword>
<dbReference type="GO" id="GO:0006508">
    <property type="term" value="P:proteolysis"/>
    <property type="evidence" value="ECO:0007669"/>
    <property type="project" value="UniProtKB-KW"/>
</dbReference>
<keyword evidence="3 7" id="KW-0812">Transmembrane</keyword>
<dbReference type="Pfam" id="PF01694">
    <property type="entry name" value="Rhomboid"/>
    <property type="match status" value="1"/>
</dbReference>
<evidence type="ECO:0000313" key="10">
    <source>
        <dbReference type="Proteomes" id="UP001168167"/>
    </source>
</evidence>
<keyword evidence="9" id="KW-0645">Protease</keyword>
<evidence type="ECO:0000256" key="7">
    <source>
        <dbReference type="SAM" id="Phobius"/>
    </source>
</evidence>
<accession>A0ABT7QKQ4</accession>
<evidence type="ECO:0000256" key="2">
    <source>
        <dbReference type="ARBA" id="ARBA00009045"/>
    </source>
</evidence>
<evidence type="ECO:0000259" key="8">
    <source>
        <dbReference type="Pfam" id="PF01694"/>
    </source>
</evidence>
<organism evidence="9 10">
    <name type="scientific">Candidatus Doriopsillibacter californiensis</name>
    <dbReference type="NCBI Taxonomy" id="2970740"/>
    <lineage>
        <taxon>Bacteria</taxon>
        <taxon>Pseudomonadati</taxon>
        <taxon>Pseudomonadota</taxon>
        <taxon>Gammaproteobacteria</taxon>
        <taxon>Candidatus Tethybacterales</taxon>
        <taxon>Candidatus Persebacteraceae</taxon>
        <taxon>Candidatus Doriopsillibacter</taxon>
    </lineage>
</organism>
<comment type="subcellular location">
    <subcellularLocation>
        <location evidence="1">Membrane</location>
        <topology evidence="1">Multi-pass membrane protein</topology>
    </subcellularLocation>
</comment>
<dbReference type="Gene3D" id="1.20.1540.10">
    <property type="entry name" value="Rhomboid-like"/>
    <property type="match status" value="1"/>
</dbReference>